<accession>A0A4U6X5F8</accession>
<protein>
    <submittedName>
        <fullName evidence="1">Uncharacterized protein</fullName>
    </submittedName>
</protein>
<name>A0A4U6X5F8_9PEZI</name>
<proteinExistence type="predicted"/>
<dbReference type="AlphaFoldDB" id="A0A4U6X5F8"/>
<reference evidence="1 2" key="1">
    <citation type="journal article" date="2019" name="PLoS ONE">
        <title>Comparative genome analysis indicates high evolutionary potential of pathogenicity genes in Colletotrichum tanaceti.</title>
        <authorList>
            <person name="Lelwala R.V."/>
            <person name="Korhonen P.K."/>
            <person name="Young N.D."/>
            <person name="Scott J.B."/>
            <person name="Ades P.A."/>
            <person name="Gasser R.B."/>
            <person name="Taylor P.W.J."/>
        </authorList>
    </citation>
    <scope>NUCLEOTIDE SEQUENCE [LARGE SCALE GENOMIC DNA]</scope>
    <source>
        <strain evidence="1">BRIP57314</strain>
    </source>
</reference>
<sequence>MTAAYFSRTRATWREPPVSDPLLTTVSTVVMLTSSQRGKHIKALLHCTATEQPNLPEGSLRPHIRPSGSGAFLLGLEMEQHDEFPFRVASSNVPQIIWSTI</sequence>
<dbReference type="EMBL" id="PJEX01000416">
    <property type="protein sequence ID" value="TKW50274.1"/>
    <property type="molecule type" value="Genomic_DNA"/>
</dbReference>
<organism evidence="1 2">
    <name type="scientific">Colletotrichum tanaceti</name>
    <dbReference type="NCBI Taxonomy" id="1306861"/>
    <lineage>
        <taxon>Eukaryota</taxon>
        <taxon>Fungi</taxon>
        <taxon>Dikarya</taxon>
        <taxon>Ascomycota</taxon>
        <taxon>Pezizomycotina</taxon>
        <taxon>Sordariomycetes</taxon>
        <taxon>Hypocreomycetidae</taxon>
        <taxon>Glomerellales</taxon>
        <taxon>Glomerellaceae</taxon>
        <taxon>Colletotrichum</taxon>
        <taxon>Colletotrichum destructivum species complex</taxon>
    </lineage>
</organism>
<dbReference type="Proteomes" id="UP000310108">
    <property type="component" value="Unassembled WGS sequence"/>
</dbReference>
<keyword evidence="2" id="KW-1185">Reference proteome</keyword>
<evidence type="ECO:0000313" key="1">
    <source>
        <dbReference type="EMBL" id="TKW50274.1"/>
    </source>
</evidence>
<gene>
    <name evidence="1" type="ORF">CTA1_6007</name>
</gene>
<evidence type="ECO:0000313" key="2">
    <source>
        <dbReference type="Proteomes" id="UP000310108"/>
    </source>
</evidence>
<comment type="caution">
    <text evidence="1">The sequence shown here is derived from an EMBL/GenBank/DDBJ whole genome shotgun (WGS) entry which is preliminary data.</text>
</comment>